<dbReference type="Proteomes" id="UP000570166">
    <property type="component" value="Unassembled WGS sequence"/>
</dbReference>
<evidence type="ECO:0000313" key="1">
    <source>
        <dbReference type="EMBL" id="MBA2935648.1"/>
    </source>
</evidence>
<gene>
    <name evidence="1" type="ORF">HZF05_16310</name>
</gene>
<dbReference type="RefSeq" id="WP_160362860.1">
    <property type="nucleotide sequence ID" value="NZ_JACEIB010000026.1"/>
</dbReference>
<dbReference type="AlphaFoldDB" id="A0A838LDS7"/>
<sequence>MSELDIHAYARGLYGRVNEMWGKHREDLFGGACGFDVLSGPPAYRPAVMIIGANPGFGAHDHRPSEDTTWPVTSYISEAQWPLAIKIRSIFAEAGRSDALDTAIQTNFLFFKSSSINAGPGSRYPWSDVAPMVRMKLERWSAEEIKDLIRVLEPALIIVLGTATFNAHAHHRRTVLRDRTGKRDLLLEGIIAERPAIGILHPTGARVANADWSRVSTELAERLTS</sequence>
<dbReference type="EMBL" id="JACEIB010000026">
    <property type="protein sequence ID" value="MBA2935648.1"/>
    <property type="molecule type" value="Genomic_DNA"/>
</dbReference>
<name>A0A838LDS7_9SPHN</name>
<comment type="caution">
    <text evidence="1">The sequence shown here is derived from an EMBL/GenBank/DDBJ whole genome shotgun (WGS) entry which is preliminary data.</text>
</comment>
<accession>A0A838LDS7</accession>
<keyword evidence="2" id="KW-1185">Reference proteome</keyword>
<evidence type="ECO:0000313" key="2">
    <source>
        <dbReference type="Proteomes" id="UP000570166"/>
    </source>
</evidence>
<reference evidence="1 2" key="1">
    <citation type="submission" date="2020-07" db="EMBL/GenBank/DDBJ databases">
        <authorList>
            <person name="Sun Q."/>
        </authorList>
    </citation>
    <scope>NUCLEOTIDE SEQUENCE [LARGE SCALE GENOMIC DNA]</scope>
    <source>
        <strain evidence="1 2">CGMCC 1.13654</strain>
    </source>
</reference>
<protein>
    <recommendedName>
        <fullName evidence="3">Uracil-DNA glycosylase-like domain-containing protein</fullName>
    </recommendedName>
</protein>
<organism evidence="1 2">
    <name type="scientific">Sphingomonas chungangi</name>
    <dbReference type="NCBI Taxonomy" id="2683589"/>
    <lineage>
        <taxon>Bacteria</taxon>
        <taxon>Pseudomonadati</taxon>
        <taxon>Pseudomonadota</taxon>
        <taxon>Alphaproteobacteria</taxon>
        <taxon>Sphingomonadales</taxon>
        <taxon>Sphingomonadaceae</taxon>
        <taxon>Sphingomonas</taxon>
    </lineage>
</organism>
<proteinExistence type="predicted"/>
<evidence type="ECO:0008006" key="3">
    <source>
        <dbReference type="Google" id="ProtNLM"/>
    </source>
</evidence>